<dbReference type="InterPro" id="IPR043128">
    <property type="entry name" value="Rev_trsase/Diguanyl_cyclase"/>
</dbReference>
<evidence type="ECO:0000256" key="3">
    <source>
        <dbReference type="SAM" id="Phobius"/>
    </source>
</evidence>
<protein>
    <recommendedName>
        <fullName evidence="1">diguanylate cyclase</fullName>
        <ecNumber evidence="1">2.7.7.65</ecNumber>
    </recommendedName>
</protein>
<dbReference type="FunFam" id="3.30.70.270:FF:000001">
    <property type="entry name" value="Diguanylate cyclase domain protein"/>
    <property type="match status" value="1"/>
</dbReference>
<dbReference type="AlphaFoldDB" id="A0A372MIW9"/>
<dbReference type="EC" id="2.7.7.65" evidence="1"/>
<comment type="caution">
    <text evidence="5">The sequence shown here is derived from an EMBL/GenBank/DDBJ whole genome shotgun (WGS) entry which is preliminary data.</text>
</comment>
<dbReference type="PANTHER" id="PTHR45138:SF9">
    <property type="entry name" value="DIGUANYLATE CYCLASE DGCM-RELATED"/>
    <property type="match status" value="1"/>
</dbReference>
<reference evidence="5 6" key="2">
    <citation type="submission" date="2018-09" db="EMBL/GenBank/DDBJ databases">
        <title>Genome of Sphaerochaeta halotolerans strain 4-11.</title>
        <authorList>
            <person name="Nazina T.N."/>
            <person name="Sokolova D.S."/>
        </authorList>
    </citation>
    <scope>NUCLEOTIDE SEQUENCE [LARGE SCALE GENOMIC DNA]</scope>
    <source>
        <strain evidence="5 6">4-11</strain>
    </source>
</reference>
<comment type="catalytic activity">
    <reaction evidence="2">
        <text>2 GTP = 3',3'-c-di-GMP + 2 diphosphate</text>
        <dbReference type="Rhea" id="RHEA:24898"/>
        <dbReference type="ChEBI" id="CHEBI:33019"/>
        <dbReference type="ChEBI" id="CHEBI:37565"/>
        <dbReference type="ChEBI" id="CHEBI:58805"/>
        <dbReference type="EC" id="2.7.7.65"/>
    </reaction>
</comment>
<dbReference type="CDD" id="cd01949">
    <property type="entry name" value="GGDEF"/>
    <property type="match status" value="1"/>
</dbReference>
<keyword evidence="3" id="KW-1133">Transmembrane helix</keyword>
<evidence type="ECO:0000259" key="4">
    <source>
        <dbReference type="PROSITE" id="PS50887"/>
    </source>
</evidence>
<dbReference type="Gene3D" id="3.30.70.270">
    <property type="match status" value="1"/>
</dbReference>
<name>A0A372MIW9_9SPIR</name>
<dbReference type="NCBIfam" id="TIGR00254">
    <property type="entry name" value="GGDEF"/>
    <property type="match status" value="1"/>
</dbReference>
<organism evidence="5 6">
    <name type="scientific">Sphaerochaeta halotolerans</name>
    <dbReference type="NCBI Taxonomy" id="2293840"/>
    <lineage>
        <taxon>Bacteria</taxon>
        <taxon>Pseudomonadati</taxon>
        <taxon>Spirochaetota</taxon>
        <taxon>Spirochaetia</taxon>
        <taxon>Spirochaetales</taxon>
        <taxon>Sphaerochaetaceae</taxon>
        <taxon>Sphaerochaeta</taxon>
    </lineage>
</organism>
<keyword evidence="6" id="KW-1185">Reference proteome</keyword>
<evidence type="ECO:0000313" key="5">
    <source>
        <dbReference type="EMBL" id="RFU95709.1"/>
    </source>
</evidence>
<sequence>MVCTSCVMVCPSPLTDKRKNFPIFSLLSSMQRVTSPCEYDISRKDAYTLSNYNNEVIKTMSSGRILTWKHTLFLILLLIIGIALTFPALYLLKRTQTVLTEETQSKAVDIAHTVSSFLEMDIGNYRKLSETESLTEKNELWDYYQKTNGLMQSIKKKADATFIYTIRYRDDQTLGYVLDGEDPETDLFSPHGSTDEMNSIELLAFQAEQPMASDVIRAPGWGLFLTGYSPIIDNRDGTMVGLVGVDYSADFLWERLKLITRILIISFGLITLVASIAIETLIIIADEKAHTDELTKLGNKRAFNRALKHLHSQATRYKRPYALLLLDIDLFKNINDEYGHPVGDKVLVAVAKAILYASDQEQFCFRYGGDEFAVLIPQAENMQALGVKRMIQEEVRNIIIPELGTQRFAVSIGSKVWNKESSIEDMISEADVNLYKEKRNSASSLS</sequence>
<feature type="domain" description="GGDEF" evidence="4">
    <location>
        <begin position="319"/>
        <end position="446"/>
    </location>
</feature>
<dbReference type="PROSITE" id="PS50887">
    <property type="entry name" value="GGDEF"/>
    <property type="match status" value="1"/>
</dbReference>
<reference evidence="6" key="1">
    <citation type="submission" date="2018-08" db="EMBL/GenBank/DDBJ databases">
        <authorList>
            <person name="Grouzdev D.S."/>
            <person name="Krutkina M.S."/>
        </authorList>
    </citation>
    <scope>NUCLEOTIDE SEQUENCE [LARGE SCALE GENOMIC DNA]</scope>
    <source>
        <strain evidence="6">4-11</strain>
    </source>
</reference>
<dbReference type="Pfam" id="PF00990">
    <property type="entry name" value="GGDEF"/>
    <property type="match status" value="1"/>
</dbReference>
<dbReference type="PANTHER" id="PTHR45138">
    <property type="entry name" value="REGULATORY COMPONENTS OF SENSORY TRANSDUCTION SYSTEM"/>
    <property type="match status" value="1"/>
</dbReference>
<proteinExistence type="predicted"/>
<evidence type="ECO:0000256" key="2">
    <source>
        <dbReference type="ARBA" id="ARBA00034247"/>
    </source>
</evidence>
<dbReference type="GO" id="GO:1902201">
    <property type="term" value="P:negative regulation of bacterial-type flagellum-dependent cell motility"/>
    <property type="evidence" value="ECO:0007669"/>
    <property type="project" value="TreeGrafter"/>
</dbReference>
<dbReference type="GO" id="GO:0043709">
    <property type="term" value="P:cell adhesion involved in single-species biofilm formation"/>
    <property type="evidence" value="ECO:0007669"/>
    <property type="project" value="TreeGrafter"/>
</dbReference>
<feature type="transmembrane region" description="Helical" evidence="3">
    <location>
        <begin position="262"/>
        <end position="285"/>
    </location>
</feature>
<accession>A0A372MIW9</accession>
<keyword evidence="3" id="KW-0472">Membrane</keyword>
<gene>
    <name evidence="5" type="ORF">DYP60_04340</name>
</gene>
<dbReference type="SUPFAM" id="SSF55073">
    <property type="entry name" value="Nucleotide cyclase"/>
    <property type="match status" value="1"/>
</dbReference>
<evidence type="ECO:0000313" key="6">
    <source>
        <dbReference type="Proteomes" id="UP000264002"/>
    </source>
</evidence>
<evidence type="ECO:0000256" key="1">
    <source>
        <dbReference type="ARBA" id="ARBA00012528"/>
    </source>
</evidence>
<feature type="transmembrane region" description="Helical" evidence="3">
    <location>
        <begin position="72"/>
        <end position="92"/>
    </location>
</feature>
<keyword evidence="3" id="KW-0812">Transmembrane</keyword>
<dbReference type="Proteomes" id="UP000264002">
    <property type="component" value="Unassembled WGS sequence"/>
</dbReference>
<dbReference type="InterPro" id="IPR029787">
    <property type="entry name" value="Nucleotide_cyclase"/>
</dbReference>
<dbReference type="InterPro" id="IPR000160">
    <property type="entry name" value="GGDEF_dom"/>
</dbReference>
<dbReference type="InterPro" id="IPR050469">
    <property type="entry name" value="Diguanylate_Cyclase"/>
</dbReference>
<dbReference type="SMART" id="SM00267">
    <property type="entry name" value="GGDEF"/>
    <property type="match status" value="1"/>
</dbReference>
<dbReference type="GO" id="GO:0005886">
    <property type="term" value="C:plasma membrane"/>
    <property type="evidence" value="ECO:0007669"/>
    <property type="project" value="TreeGrafter"/>
</dbReference>
<dbReference type="EMBL" id="QUWK01000003">
    <property type="protein sequence ID" value="RFU95709.1"/>
    <property type="molecule type" value="Genomic_DNA"/>
</dbReference>
<dbReference type="GO" id="GO:0052621">
    <property type="term" value="F:diguanylate cyclase activity"/>
    <property type="evidence" value="ECO:0007669"/>
    <property type="project" value="UniProtKB-EC"/>
</dbReference>